<evidence type="ECO:0008006" key="3">
    <source>
        <dbReference type="Google" id="ProtNLM"/>
    </source>
</evidence>
<comment type="caution">
    <text evidence="1">The sequence shown here is derived from an EMBL/GenBank/DDBJ whole genome shotgun (WGS) entry which is preliminary data.</text>
</comment>
<proteinExistence type="predicted"/>
<evidence type="ECO:0000313" key="2">
    <source>
        <dbReference type="Proteomes" id="UP001549055"/>
    </source>
</evidence>
<dbReference type="Proteomes" id="UP001549055">
    <property type="component" value="Unassembled WGS sequence"/>
</dbReference>
<name>A0ABV2JN72_9STRE</name>
<gene>
    <name evidence="1" type="ORF">ABID27_002027</name>
</gene>
<evidence type="ECO:0000313" key="1">
    <source>
        <dbReference type="EMBL" id="MET3645362.1"/>
    </source>
</evidence>
<protein>
    <recommendedName>
        <fullName evidence="3">DNA methylase adenine-specific domain-containing protein</fullName>
    </recommendedName>
</protein>
<keyword evidence="2" id="KW-1185">Reference proteome</keyword>
<reference evidence="1 2" key="1">
    <citation type="submission" date="2024-06" db="EMBL/GenBank/DDBJ databases">
        <title>Genomic Encyclopedia of Type Strains, Phase IV (KMG-IV): sequencing the most valuable type-strain genomes for metagenomic binning, comparative biology and taxonomic classification.</title>
        <authorList>
            <person name="Goeker M."/>
        </authorList>
    </citation>
    <scope>NUCLEOTIDE SEQUENCE [LARGE SCALE GENOMIC DNA]</scope>
    <source>
        <strain evidence="1 2">DSM 15349</strain>
    </source>
</reference>
<sequence length="775" mass="89355">MTPLAIDRSWQSGNERADNLFFWRTFGFEEKDVLTENTDGIVKGTLFEFKNNIADLNIVLVQAIHYLSKLRNKGGIPIPSKIVLIDISKDHAYVYDATQYRTEIEQNYTNSASKDVKQLTLKNATKPENEFDFAVFQPNSPKNRELLRLFQINEYQKFEINFPNILGWANYIYHYDKSITKSQMFEILKNPYNSIVEDYILPWNGDETDFDTVMDALNDPANRKDLGAFYTPLPYVKEATKLVRQAIASLPKGRDYVILDRCAGTGALEHYLTEEELSHVVLNTYEIKEWLVLYNKYIGKVRAIIPPLTMVQAGMGNLVIGGDALAEDFLSIPMETEGKHNTLQEIIDDKNVAIIGYENPPYSSELARAQEGNVKSKDKFSYIRKLMSNEFTGDSNHAKDLLNQFVWSFEKYFMRGNNDYYILFAPVKYWKSVGLMKKVFIDGFLANRGNFKAQESSVLVALWKNELDTKTESITVPAMEIWKNNKKWGTGKGVAVIDVPEDAELKDITDVTVKKVYTTLSKLYSKKLPTDKKATTVVGYDGCETHLRNNKKFNPVYSKDILAHLEASGFGLTAQDVRMTRISTYHGYGSQVRIGNYAEQTVLFIAKQFPQKNWYERDIYYTTADKGDLYKEDTDFLRKATLWTCISHKNHCLSFDGSDGKFYNNEMCLDENSLVRKELVEQKKYGKLDRVDSMLLGVFDELLELAKDTPEYNPKYNYGTYQIELEINTSYKDGNGKKIFNNEKVNTKLKELKTRLSDYYDDELKNKLFEYELLK</sequence>
<dbReference type="RefSeq" id="WP_354281874.1">
    <property type="nucleotide sequence ID" value="NZ_JBEPMK010000010.1"/>
</dbReference>
<dbReference type="EMBL" id="JBEPMK010000010">
    <property type="protein sequence ID" value="MET3645362.1"/>
    <property type="molecule type" value="Genomic_DNA"/>
</dbReference>
<accession>A0ABV2JN72</accession>
<organism evidence="1 2">
    <name type="scientific">Streptococcus gallinaceus</name>
    <dbReference type="NCBI Taxonomy" id="165758"/>
    <lineage>
        <taxon>Bacteria</taxon>
        <taxon>Bacillati</taxon>
        <taxon>Bacillota</taxon>
        <taxon>Bacilli</taxon>
        <taxon>Lactobacillales</taxon>
        <taxon>Streptococcaceae</taxon>
        <taxon>Streptococcus</taxon>
    </lineage>
</organism>